<dbReference type="HOGENOM" id="CLU_2756342_0_0_4"/>
<protein>
    <recommendedName>
        <fullName evidence="3">Transposase</fullName>
    </recommendedName>
</protein>
<evidence type="ECO:0000313" key="2">
    <source>
        <dbReference type="Proteomes" id="UP000015559"/>
    </source>
</evidence>
<sequence>MFGVWLPDNDIDDAIYASQTILCFVGIALNREATPTQAQATRFKLNASTFKGWKNRFECLVAELCHGRRI</sequence>
<reference evidence="1 2" key="1">
    <citation type="journal article" date="2012" name="Appl. Environ. Microbiol.">
        <title>Draft genome sequence of a psychrotolerant sulfur-oxidizing bacterium, Sulfuricella denitrificans skB26, and proteomic insights into cold adaptation.</title>
        <authorList>
            <person name="Watanabe T."/>
            <person name="Kojima H."/>
            <person name="Fukui M."/>
        </authorList>
    </citation>
    <scope>NUCLEOTIDE SEQUENCE [LARGE SCALE GENOMIC DNA]</scope>
    <source>
        <strain evidence="2">skB26</strain>
    </source>
</reference>
<dbReference type="KEGG" id="sdr:SCD_n02804"/>
<evidence type="ECO:0000313" key="1">
    <source>
        <dbReference type="EMBL" id="BAN36603.1"/>
    </source>
</evidence>
<name>S6ADN4_SULDS</name>
<dbReference type="AlphaFoldDB" id="S6ADN4"/>
<accession>S6ADN4</accession>
<dbReference type="EMBL" id="AP013066">
    <property type="protein sequence ID" value="BAN36603.1"/>
    <property type="molecule type" value="Genomic_DNA"/>
</dbReference>
<keyword evidence="2" id="KW-1185">Reference proteome</keyword>
<dbReference type="STRING" id="1163617.SCD_n02804"/>
<gene>
    <name evidence="1" type="ORF">SCD_n02804</name>
</gene>
<organism evidence="1 2">
    <name type="scientific">Sulfuricella denitrificans (strain DSM 22764 / NBRC 105220 / skB26)</name>
    <dbReference type="NCBI Taxonomy" id="1163617"/>
    <lineage>
        <taxon>Bacteria</taxon>
        <taxon>Pseudomonadati</taxon>
        <taxon>Pseudomonadota</taxon>
        <taxon>Betaproteobacteria</taxon>
        <taxon>Nitrosomonadales</taxon>
        <taxon>Sulfuricellaceae</taxon>
        <taxon>Sulfuricella</taxon>
    </lineage>
</organism>
<dbReference type="Proteomes" id="UP000015559">
    <property type="component" value="Chromosome"/>
</dbReference>
<evidence type="ECO:0008006" key="3">
    <source>
        <dbReference type="Google" id="ProtNLM"/>
    </source>
</evidence>
<proteinExistence type="predicted"/>